<name>A0A168FHK5_CORDF</name>
<dbReference type="InterPro" id="IPR023631">
    <property type="entry name" value="Amidase_dom"/>
</dbReference>
<organism evidence="2 3">
    <name type="scientific">Akanthomyces lecanii RCEF 1005</name>
    <dbReference type="NCBI Taxonomy" id="1081108"/>
    <lineage>
        <taxon>Eukaryota</taxon>
        <taxon>Fungi</taxon>
        <taxon>Dikarya</taxon>
        <taxon>Ascomycota</taxon>
        <taxon>Pezizomycotina</taxon>
        <taxon>Sordariomycetes</taxon>
        <taxon>Hypocreomycetidae</taxon>
        <taxon>Hypocreales</taxon>
        <taxon>Cordycipitaceae</taxon>
        <taxon>Akanthomyces</taxon>
        <taxon>Cordyceps confragosa</taxon>
    </lineage>
</organism>
<dbReference type="PANTHER" id="PTHR11895">
    <property type="entry name" value="TRANSAMIDASE"/>
    <property type="match status" value="1"/>
</dbReference>
<dbReference type="OrthoDB" id="1879366at2759"/>
<dbReference type="GO" id="GO:0003824">
    <property type="term" value="F:catalytic activity"/>
    <property type="evidence" value="ECO:0007669"/>
    <property type="project" value="InterPro"/>
</dbReference>
<proteinExistence type="predicted"/>
<feature type="domain" description="Amidase" evidence="1">
    <location>
        <begin position="45"/>
        <end position="479"/>
    </location>
</feature>
<dbReference type="InterPro" id="IPR036928">
    <property type="entry name" value="AS_sf"/>
</dbReference>
<evidence type="ECO:0000313" key="2">
    <source>
        <dbReference type="EMBL" id="OAA75196.1"/>
    </source>
</evidence>
<protein>
    <submittedName>
        <fullName evidence="2">Amidase</fullName>
    </submittedName>
</protein>
<dbReference type="Proteomes" id="UP000076881">
    <property type="component" value="Unassembled WGS sequence"/>
</dbReference>
<dbReference type="InterPro" id="IPR000120">
    <property type="entry name" value="Amidase"/>
</dbReference>
<dbReference type="EMBL" id="AZHF01000005">
    <property type="protein sequence ID" value="OAA75196.1"/>
    <property type="molecule type" value="Genomic_DNA"/>
</dbReference>
<dbReference type="Pfam" id="PF01425">
    <property type="entry name" value="Amidase"/>
    <property type="match status" value="1"/>
</dbReference>
<evidence type="ECO:0000259" key="1">
    <source>
        <dbReference type="Pfam" id="PF01425"/>
    </source>
</evidence>
<dbReference type="AlphaFoldDB" id="A0A168FHK5"/>
<dbReference type="SUPFAM" id="SSF75304">
    <property type="entry name" value="Amidase signature (AS) enzymes"/>
    <property type="match status" value="1"/>
</dbReference>
<reference evidence="2 3" key="1">
    <citation type="journal article" date="2016" name="Genome Biol. Evol.">
        <title>Divergent and convergent evolution of fungal pathogenicity.</title>
        <authorList>
            <person name="Shang Y."/>
            <person name="Xiao G."/>
            <person name="Zheng P."/>
            <person name="Cen K."/>
            <person name="Zhan S."/>
            <person name="Wang C."/>
        </authorList>
    </citation>
    <scope>NUCLEOTIDE SEQUENCE [LARGE SCALE GENOMIC DNA]</scope>
    <source>
        <strain evidence="2 3">RCEF 1005</strain>
    </source>
</reference>
<sequence>MAPAVHVENDRRGGGDSTRTILGWSADETVAAIREKRISARRYITTVLEQAKRGASLNAFVTLLRDQALEAADKVDAAIASGAALPPLAGLAIVAKDNINLAHLPTTGGTPALQYARPNNTAPSLRKLITAGAIVIGKANMHELAFGVTSTNFASFAQPVHNPYDFNMIPGGSSGGTAAAISSRVVPCGLGTDTGGSARIPAALTGIVGFRPSLGDGGPERRYEDDHAVVPISHTRDTVGALGRSVADVTLLDSIIAGQARPGAANLAGVRFGVPPVLWSGLDKDLEQVVLKARQLLEKAGAVLVDTDIPNLITLDNKISLPLALHEPRMDIPAYLSASGYTNITIDDIARGIASPDVQQLFQSVTDDTYGGVYKEVITVHRPALKRMYADYFLKANVSAILFPTTPLPATPIDYVHGSGNVSINGGPPQNTFGTYISFTSPGSDAGIPGLSIPAGLTRDGLPVGIEIDGPLGSDRRLLALGLAMEKILGRLPPPKKFARL</sequence>
<accession>A0A168FHK5</accession>
<dbReference type="PANTHER" id="PTHR11895:SF151">
    <property type="entry name" value="GLUTAMYL-TRNA(GLN) AMIDOTRANSFERASE SUBUNIT A"/>
    <property type="match status" value="1"/>
</dbReference>
<dbReference type="STRING" id="1081108.A0A168FHK5"/>
<dbReference type="Gene3D" id="3.90.1300.10">
    <property type="entry name" value="Amidase signature (AS) domain"/>
    <property type="match status" value="1"/>
</dbReference>
<gene>
    <name evidence="2" type="ORF">LEL_07184</name>
</gene>
<evidence type="ECO:0000313" key="3">
    <source>
        <dbReference type="Proteomes" id="UP000076881"/>
    </source>
</evidence>
<keyword evidence="3" id="KW-1185">Reference proteome</keyword>
<dbReference type="NCBIfam" id="NF005688">
    <property type="entry name" value="PRK07488.1"/>
    <property type="match status" value="1"/>
</dbReference>
<comment type="caution">
    <text evidence="2">The sequence shown here is derived from an EMBL/GenBank/DDBJ whole genome shotgun (WGS) entry which is preliminary data.</text>
</comment>